<dbReference type="PANTHER" id="PTHR21294:SF8">
    <property type="entry name" value="ELECTRON TRANSFER FLAVOPROTEIN SUBUNIT BETA"/>
    <property type="match status" value="1"/>
</dbReference>
<dbReference type="GO" id="GO:0009055">
    <property type="term" value="F:electron transfer activity"/>
    <property type="evidence" value="ECO:0007669"/>
    <property type="project" value="InterPro"/>
</dbReference>
<name>A0A1T5KAC2_9BACT</name>
<dbReference type="InterPro" id="IPR014729">
    <property type="entry name" value="Rossmann-like_a/b/a_fold"/>
</dbReference>
<proteinExistence type="inferred from homology"/>
<dbReference type="Proteomes" id="UP000190961">
    <property type="component" value="Unassembled WGS sequence"/>
</dbReference>
<comment type="similarity">
    <text evidence="1">Belongs to the ETF beta-subunit/FixA family.</text>
</comment>
<feature type="domain" description="Electron transfer flavoprotein alpha/beta-subunit N-terminal" evidence="5">
    <location>
        <begin position="23"/>
        <end position="211"/>
    </location>
</feature>
<sequence>MKILVCITHVPDTTSKINFTDNNTKFDPTGVQFIIGPYDDYALARAIEIKEANAGTTVTVLNVGTADTEPTIRKALAIGADDAIRINAEPTDSFFVASQIAEHAKSAGGYDLILMGRESIDYNSGVVHGIVGEILGLPSISPVMKLDIEGTTAKLAREIEGGKEYVEVSLPFVAGCQEPIAEWKIPNMRGIMSARTKPLKVVEPKAVDSGVKLQKFELPPPKGAVKMISADNVAELVTLLKNEAKVL</sequence>
<dbReference type="GO" id="GO:0005829">
    <property type="term" value="C:cytosol"/>
    <property type="evidence" value="ECO:0007669"/>
    <property type="project" value="TreeGrafter"/>
</dbReference>
<accession>A0A1T5KAC2</accession>
<evidence type="ECO:0000259" key="5">
    <source>
        <dbReference type="SMART" id="SM00893"/>
    </source>
</evidence>
<evidence type="ECO:0000313" key="7">
    <source>
        <dbReference type="Proteomes" id="UP000190961"/>
    </source>
</evidence>
<gene>
    <name evidence="6" type="ORF">SAMN05660236_1959</name>
</gene>
<evidence type="ECO:0000256" key="2">
    <source>
        <dbReference type="ARBA" id="ARBA00016797"/>
    </source>
</evidence>
<dbReference type="SMART" id="SM00893">
    <property type="entry name" value="ETF"/>
    <property type="match status" value="1"/>
</dbReference>
<organism evidence="6 7">
    <name type="scientific">Ohtaekwangia koreensis</name>
    <dbReference type="NCBI Taxonomy" id="688867"/>
    <lineage>
        <taxon>Bacteria</taxon>
        <taxon>Pseudomonadati</taxon>
        <taxon>Bacteroidota</taxon>
        <taxon>Cytophagia</taxon>
        <taxon>Cytophagales</taxon>
        <taxon>Fulvivirgaceae</taxon>
        <taxon>Ohtaekwangia</taxon>
    </lineage>
</organism>
<dbReference type="SUPFAM" id="SSF52402">
    <property type="entry name" value="Adenine nucleotide alpha hydrolases-like"/>
    <property type="match status" value="1"/>
</dbReference>
<protein>
    <recommendedName>
        <fullName evidence="2">Electron transfer flavoprotein subunit beta</fullName>
    </recommendedName>
</protein>
<dbReference type="CDD" id="cd01714">
    <property type="entry name" value="ETF_beta"/>
    <property type="match status" value="1"/>
</dbReference>
<dbReference type="AlphaFoldDB" id="A0A1T5KAC2"/>
<evidence type="ECO:0000256" key="4">
    <source>
        <dbReference type="ARBA" id="ARBA00022982"/>
    </source>
</evidence>
<keyword evidence="3" id="KW-0813">Transport</keyword>
<dbReference type="Pfam" id="PF01012">
    <property type="entry name" value="ETF"/>
    <property type="match status" value="1"/>
</dbReference>
<dbReference type="InterPro" id="IPR012255">
    <property type="entry name" value="ETF_b"/>
</dbReference>
<evidence type="ECO:0000256" key="1">
    <source>
        <dbReference type="ARBA" id="ARBA00007557"/>
    </source>
</evidence>
<dbReference type="PANTHER" id="PTHR21294">
    <property type="entry name" value="ELECTRON TRANSFER FLAVOPROTEIN BETA-SUBUNIT"/>
    <property type="match status" value="1"/>
</dbReference>
<evidence type="ECO:0000256" key="3">
    <source>
        <dbReference type="ARBA" id="ARBA00022448"/>
    </source>
</evidence>
<dbReference type="InterPro" id="IPR014730">
    <property type="entry name" value="ETF_a/b_N"/>
</dbReference>
<evidence type="ECO:0000313" key="6">
    <source>
        <dbReference type="EMBL" id="SKC60398.1"/>
    </source>
</evidence>
<dbReference type="OrthoDB" id="9804960at2"/>
<keyword evidence="7" id="KW-1185">Reference proteome</keyword>
<dbReference type="Gene3D" id="3.40.50.620">
    <property type="entry name" value="HUPs"/>
    <property type="match status" value="1"/>
</dbReference>
<dbReference type="RefSeq" id="WP_079686466.1">
    <property type="nucleotide sequence ID" value="NZ_FUZU01000001.1"/>
</dbReference>
<dbReference type="PIRSF" id="PIRSF000090">
    <property type="entry name" value="Beta-ETF"/>
    <property type="match status" value="1"/>
</dbReference>
<dbReference type="InterPro" id="IPR033948">
    <property type="entry name" value="ETF_beta_N"/>
</dbReference>
<reference evidence="6 7" key="1">
    <citation type="submission" date="2017-02" db="EMBL/GenBank/DDBJ databases">
        <authorList>
            <person name="Peterson S.W."/>
        </authorList>
    </citation>
    <scope>NUCLEOTIDE SEQUENCE [LARGE SCALE GENOMIC DNA]</scope>
    <source>
        <strain evidence="6 7">DSM 25262</strain>
    </source>
</reference>
<keyword evidence="4" id="KW-0249">Electron transport</keyword>
<dbReference type="EMBL" id="FUZU01000001">
    <property type="protein sequence ID" value="SKC60398.1"/>
    <property type="molecule type" value="Genomic_DNA"/>
</dbReference>
<dbReference type="STRING" id="688867.SAMN05660236_1959"/>